<dbReference type="EMBL" id="JAABOO010000002">
    <property type="protein sequence ID" value="NER13354.1"/>
    <property type="molecule type" value="Genomic_DNA"/>
</dbReference>
<proteinExistence type="predicted"/>
<gene>
    <name evidence="1" type="ORF">GWK08_07890</name>
</gene>
<keyword evidence="2" id="KW-1185">Reference proteome</keyword>
<dbReference type="RefSeq" id="WP_163606397.1">
    <property type="nucleotide sequence ID" value="NZ_JAABOO010000002.1"/>
</dbReference>
<evidence type="ECO:0000313" key="1">
    <source>
        <dbReference type="EMBL" id="NER13354.1"/>
    </source>
</evidence>
<dbReference type="Proteomes" id="UP000468581">
    <property type="component" value="Unassembled WGS sequence"/>
</dbReference>
<reference evidence="1 2" key="1">
    <citation type="submission" date="2020-01" db="EMBL/GenBank/DDBJ databases">
        <title>Leptobacterium flavescens.</title>
        <authorList>
            <person name="Wang G."/>
        </authorList>
    </citation>
    <scope>NUCLEOTIDE SEQUENCE [LARGE SCALE GENOMIC DNA]</scope>
    <source>
        <strain evidence="1 2">KCTC 22160</strain>
    </source>
</reference>
<dbReference type="AlphaFoldDB" id="A0A6P0UJI0"/>
<name>A0A6P0UJI0_9FLAO</name>
<protein>
    <submittedName>
        <fullName evidence="1">Uncharacterized protein</fullName>
    </submittedName>
</protein>
<sequence length="81" mass="9309">MDRIKLSLNRIFIGSKENIQLIKTRLEASGIHTVVKDNLRAEDLIAIRKGQSPTNFELFVPADEFEKAEKILIQFVRDRGL</sequence>
<accession>A0A6P0UJI0</accession>
<organism evidence="1 2">
    <name type="scientific">Leptobacterium flavescens</name>
    <dbReference type="NCBI Taxonomy" id="472055"/>
    <lineage>
        <taxon>Bacteria</taxon>
        <taxon>Pseudomonadati</taxon>
        <taxon>Bacteroidota</taxon>
        <taxon>Flavobacteriia</taxon>
        <taxon>Flavobacteriales</taxon>
        <taxon>Flavobacteriaceae</taxon>
        <taxon>Leptobacterium</taxon>
    </lineage>
</organism>
<evidence type="ECO:0000313" key="2">
    <source>
        <dbReference type="Proteomes" id="UP000468581"/>
    </source>
</evidence>
<comment type="caution">
    <text evidence="1">The sequence shown here is derived from an EMBL/GenBank/DDBJ whole genome shotgun (WGS) entry which is preliminary data.</text>
</comment>